<name>A0A5C6CBH2_9BACT</name>
<dbReference type="GO" id="GO:0006633">
    <property type="term" value="P:fatty acid biosynthetic process"/>
    <property type="evidence" value="ECO:0007669"/>
    <property type="project" value="TreeGrafter"/>
</dbReference>
<dbReference type="PANTHER" id="PTHR11712">
    <property type="entry name" value="POLYKETIDE SYNTHASE-RELATED"/>
    <property type="match status" value="1"/>
</dbReference>
<dbReference type="OrthoDB" id="292158at2"/>
<sequence>MNSSVSPRRVVITGLGVVCPLGNSVAELSDALAGGRSGVRPLTLLPPIEDRVTFGGECLDFTGEIDNFGPLEKEIKKAIRKALKVMCRETMMAIAAAQQALADAKIADRDPERSGVVFGSDYMLSPPDDFVDGMVKCGARESKFSYPDWGSSGLEQMSPLWMLKFLPNMPGSHIAILNDLRGPNNSLTMREASGLMAIREAVHTIQRGHADLMLAGATGTRIHSFKTVHAIQTEQLASPECPPAEASRPFDAKRSGMVVGEGAGSIVLEEMESAQQRGATIYGEILGTGSSIVTNSHLAGNRRQALTNAMRAAIDSAKLTAAECGHINAHGLSTTESDADESSAIGEVFGDASRTVPVVAAKSYFGNLGAGSGIVELVASTLALGKEQLFGTLNYSSPDPACPLSVSAVGDLPPGTSFLKLSVTPQAQAAAILVSQV</sequence>
<dbReference type="Pfam" id="PF00109">
    <property type="entry name" value="ketoacyl-synt"/>
    <property type="match status" value="1"/>
</dbReference>
<dbReference type="PROSITE" id="PS52004">
    <property type="entry name" value="KS3_2"/>
    <property type="match status" value="1"/>
</dbReference>
<dbReference type="InterPro" id="IPR000794">
    <property type="entry name" value="Beta-ketoacyl_synthase"/>
</dbReference>
<dbReference type="InterPro" id="IPR014030">
    <property type="entry name" value="Ketoacyl_synth_N"/>
</dbReference>
<evidence type="ECO:0000256" key="1">
    <source>
        <dbReference type="ARBA" id="ARBA00008467"/>
    </source>
</evidence>
<evidence type="ECO:0000259" key="4">
    <source>
        <dbReference type="PROSITE" id="PS52004"/>
    </source>
</evidence>
<dbReference type="Gene3D" id="3.40.47.10">
    <property type="match status" value="2"/>
</dbReference>
<dbReference type="Pfam" id="PF02801">
    <property type="entry name" value="Ketoacyl-synt_C"/>
    <property type="match status" value="1"/>
</dbReference>
<gene>
    <name evidence="5" type="primary">fabF_5</name>
    <name evidence="5" type="ORF">Pla144_44470</name>
</gene>
<keyword evidence="5" id="KW-0012">Acyltransferase</keyword>
<comment type="similarity">
    <text evidence="1 3">Belongs to the thiolase-like superfamily. Beta-ketoacyl-ACP synthases family.</text>
</comment>
<dbReference type="AlphaFoldDB" id="A0A5C6CBH2"/>
<dbReference type="SMART" id="SM00825">
    <property type="entry name" value="PKS_KS"/>
    <property type="match status" value="1"/>
</dbReference>
<evidence type="ECO:0000313" key="6">
    <source>
        <dbReference type="Proteomes" id="UP000318437"/>
    </source>
</evidence>
<dbReference type="EC" id="2.3.1.179" evidence="5"/>
<dbReference type="GO" id="GO:0004315">
    <property type="term" value="F:3-oxoacyl-[acyl-carrier-protein] synthase activity"/>
    <property type="evidence" value="ECO:0007669"/>
    <property type="project" value="UniProtKB-EC"/>
</dbReference>
<dbReference type="SUPFAM" id="SSF53901">
    <property type="entry name" value="Thiolase-like"/>
    <property type="match status" value="2"/>
</dbReference>
<evidence type="ECO:0000256" key="3">
    <source>
        <dbReference type="RuleBase" id="RU003694"/>
    </source>
</evidence>
<evidence type="ECO:0000256" key="2">
    <source>
        <dbReference type="ARBA" id="ARBA00022679"/>
    </source>
</evidence>
<keyword evidence="6" id="KW-1185">Reference proteome</keyword>
<reference evidence="5 6" key="1">
    <citation type="submission" date="2019-02" db="EMBL/GenBank/DDBJ databases">
        <title>Deep-cultivation of Planctomycetes and their phenomic and genomic characterization uncovers novel biology.</title>
        <authorList>
            <person name="Wiegand S."/>
            <person name="Jogler M."/>
            <person name="Boedeker C."/>
            <person name="Pinto D."/>
            <person name="Vollmers J."/>
            <person name="Rivas-Marin E."/>
            <person name="Kohn T."/>
            <person name="Peeters S.H."/>
            <person name="Heuer A."/>
            <person name="Rast P."/>
            <person name="Oberbeckmann S."/>
            <person name="Bunk B."/>
            <person name="Jeske O."/>
            <person name="Meyerdierks A."/>
            <person name="Storesund J.E."/>
            <person name="Kallscheuer N."/>
            <person name="Luecker S."/>
            <person name="Lage O.M."/>
            <person name="Pohl T."/>
            <person name="Merkel B.J."/>
            <person name="Hornburger P."/>
            <person name="Mueller R.-W."/>
            <person name="Bruemmer F."/>
            <person name="Labrenz M."/>
            <person name="Spormann A.M."/>
            <person name="Op Den Camp H."/>
            <person name="Overmann J."/>
            <person name="Amann R."/>
            <person name="Jetten M.S.M."/>
            <person name="Mascher T."/>
            <person name="Medema M.H."/>
            <person name="Devos D.P."/>
            <person name="Kaster A.-K."/>
            <person name="Ovreas L."/>
            <person name="Rohde M."/>
            <person name="Galperin M.Y."/>
            <person name="Jogler C."/>
        </authorList>
    </citation>
    <scope>NUCLEOTIDE SEQUENCE [LARGE SCALE GENOMIC DNA]</scope>
    <source>
        <strain evidence="5 6">Pla144</strain>
    </source>
</reference>
<dbReference type="EMBL" id="SJPS01000008">
    <property type="protein sequence ID" value="TWU21980.1"/>
    <property type="molecule type" value="Genomic_DNA"/>
</dbReference>
<dbReference type="RefSeq" id="WP_146452696.1">
    <property type="nucleotide sequence ID" value="NZ_SJPS01000008.1"/>
</dbReference>
<organism evidence="5 6">
    <name type="scientific">Bythopirellula polymerisocia</name>
    <dbReference type="NCBI Taxonomy" id="2528003"/>
    <lineage>
        <taxon>Bacteria</taxon>
        <taxon>Pseudomonadati</taxon>
        <taxon>Planctomycetota</taxon>
        <taxon>Planctomycetia</taxon>
        <taxon>Pirellulales</taxon>
        <taxon>Lacipirellulaceae</taxon>
        <taxon>Bythopirellula</taxon>
    </lineage>
</organism>
<comment type="caution">
    <text evidence="5">The sequence shown here is derived from an EMBL/GenBank/DDBJ whole genome shotgun (WGS) entry which is preliminary data.</text>
</comment>
<dbReference type="InterPro" id="IPR016039">
    <property type="entry name" value="Thiolase-like"/>
</dbReference>
<dbReference type="GO" id="GO:0005829">
    <property type="term" value="C:cytosol"/>
    <property type="evidence" value="ECO:0007669"/>
    <property type="project" value="TreeGrafter"/>
</dbReference>
<accession>A0A5C6CBH2</accession>
<proteinExistence type="inferred from homology"/>
<dbReference type="PANTHER" id="PTHR11712:SF336">
    <property type="entry name" value="3-OXOACYL-[ACYL-CARRIER-PROTEIN] SYNTHASE, MITOCHONDRIAL"/>
    <property type="match status" value="1"/>
</dbReference>
<protein>
    <submittedName>
        <fullName evidence="5">3-oxoacyl-[acyl-carrier-protein] synthase 2</fullName>
        <ecNumber evidence="5">2.3.1.179</ecNumber>
    </submittedName>
</protein>
<dbReference type="InterPro" id="IPR020841">
    <property type="entry name" value="PKS_Beta-ketoAc_synthase_dom"/>
</dbReference>
<keyword evidence="2 3" id="KW-0808">Transferase</keyword>
<dbReference type="Proteomes" id="UP000318437">
    <property type="component" value="Unassembled WGS sequence"/>
</dbReference>
<dbReference type="InterPro" id="IPR014031">
    <property type="entry name" value="Ketoacyl_synth_C"/>
</dbReference>
<evidence type="ECO:0000313" key="5">
    <source>
        <dbReference type="EMBL" id="TWU21980.1"/>
    </source>
</evidence>
<feature type="domain" description="Ketosynthase family 3 (KS3)" evidence="4">
    <location>
        <begin position="7"/>
        <end position="437"/>
    </location>
</feature>